<dbReference type="Gene3D" id="3.40.50.2300">
    <property type="match status" value="1"/>
</dbReference>
<keyword evidence="9" id="KW-1185">Reference proteome</keyword>
<evidence type="ECO:0000256" key="2">
    <source>
        <dbReference type="ARBA" id="ARBA00023015"/>
    </source>
</evidence>
<dbReference type="CDD" id="cd06170">
    <property type="entry name" value="LuxR_C_like"/>
    <property type="match status" value="1"/>
</dbReference>
<dbReference type="SUPFAM" id="SSF52172">
    <property type="entry name" value="CheY-like"/>
    <property type="match status" value="1"/>
</dbReference>
<protein>
    <submittedName>
        <fullName evidence="8">Putative two-component system response regulator LuxR</fullName>
    </submittedName>
</protein>
<keyword evidence="4" id="KW-0804">Transcription</keyword>
<dbReference type="PRINTS" id="PR00038">
    <property type="entry name" value="HTHLUXR"/>
</dbReference>
<keyword evidence="1 5" id="KW-0597">Phosphoprotein</keyword>
<dbReference type="Pfam" id="PF00072">
    <property type="entry name" value="Response_reg"/>
    <property type="match status" value="1"/>
</dbReference>
<evidence type="ECO:0000313" key="8">
    <source>
        <dbReference type="EMBL" id="BCB75154.1"/>
    </source>
</evidence>
<dbReference type="GO" id="GO:0003677">
    <property type="term" value="F:DNA binding"/>
    <property type="evidence" value="ECO:0007669"/>
    <property type="project" value="UniProtKB-KW"/>
</dbReference>
<organism evidence="8 9">
    <name type="scientific">Phytohabitans flavus</name>
    <dbReference type="NCBI Taxonomy" id="1076124"/>
    <lineage>
        <taxon>Bacteria</taxon>
        <taxon>Bacillati</taxon>
        <taxon>Actinomycetota</taxon>
        <taxon>Actinomycetes</taxon>
        <taxon>Micromonosporales</taxon>
        <taxon>Micromonosporaceae</taxon>
    </lineage>
</organism>
<dbReference type="PANTHER" id="PTHR43214:SF24">
    <property type="entry name" value="TRANSCRIPTIONAL REGULATORY PROTEIN NARL-RELATED"/>
    <property type="match status" value="1"/>
</dbReference>
<reference evidence="8 9" key="1">
    <citation type="submission" date="2020-03" db="EMBL/GenBank/DDBJ databases">
        <title>Whole genome shotgun sequence of Phytohabitans flavus NBRC 107702.</title>
        <authorList>
            <person name="Komaki H."/>
            <person name="Tamura T."/>
        </authorList>
    </citation>
    <scope>NUCLEOTIDE SEQUENCE [LARGE SCALE GENOMIC DNA]</scope>
    <source>
        <strain evidence="8 9">NBRC 107702</strain>
    </source>
</reference>
<dbReference type="Proteomes" id="UP000502508">
    <property type="component" value="Chromosome"/>
</dbReference>
<evidence type="ECO:0000256" key="5">
    <source>
        <dbReference type="PROSITE-ProRule" id="PRU00169"/>
    </source>
</evidence>
<dbReference type="InterPro" id="IPR058245">
    <property type="entry name" value="NreC/VraR/RcsB-like_REC"/>
</dbReference>
<dbReference type="EMBL" id="AP022870">
    <property type="protein sequence ID" value="BCB75154.1"/>
    <property type="molecule type" value="Genomic_DNA"/>
</dbReference>
<dbReference type="SMART" id="SM00421">
    <property type="entry name" value="HTH_LUXR"/>
    <property type="match status" value="1"/>
</dbReference>
<accession>A0A6F8XMU5</accession>
<dbReference type="PANTHER" id="PTHR43214">
    <property type="entry name" value="TWO-COMPONENT RESPONSE REGULATOR"/>
    <property type="match status" value="1"/>
</dbReference>
<dbReference type="SMART" id="SM00448">
    <property type="entry name" value="REC"/>
    <property type="match status" value="1"/>
</dbReference>
<dbReference type="PROSITE" id="PS00622">
    <property type="entry name" value="HTH_LUXR_1"/>
    <property type="match status" value="1"/>
</dbReference>
<evidence type="ECO:0000256" key="3">
    <source>
        <dbReference type="ARBA" id="ARBA00023125"/>
    </source>
</evidence>
<dbReference type="GO" id="GO:0006355">
    <property type="term" value="P:regulation of DNA-templated transcription"/>
    <property type="evidence" value="ECO:0007669"/>
    <property type="project" value="InterPro"/>
</dbReference>
<evidence type="ECO:0000313" key="9">
    <source>
        <dbReference type="Proteomes" id="UP000502508"/>
    </source>
</evidence>
<feature type="modified residue" description="4-aspartylphosphate" evidence="5">
    <location>
        <position position="54"/>
    </location>
</feature>
<dbReference type="SUPFAM" id="SSF46894">
    <property type="entry name" value="C-terminal effector domain of the bipartite response regulators"/>
    <property type="match status" value="1"/>
</dbReference>
<keyword evidence="2" id="KW-0805">Transcription regulation</keyword>
<sequence>MIRVLLVDDQPMVRAGLALILRSQPDIQVVGECNDGSEVVQAVAAHAPTVVCMDVRMPGTDGVEATRLVRAASGPPVCILTTFGDEEVLWSAVDAGAAGFELKSATPENLIEAVRTVAAGGTWIDGTLLGPILDSYRQVARPPVRKDGRLDALTDRELDVLRLMARGASNREIAEQLFLAETTVKTHVGALFHKLGARDRAAAIVFAYDAGLVRPQP</sequence>
<dbReference type="GO" id="GO:0000160">
    <property type="term" value="P:phosphorelay signal transduction system"/>
    <property type="evidence" value="ECO:0007669"/>
    <property type="project" value="InterPro"/>
</dbReference>
<proteinExistence type="predicted"/>
<dbReference type="KEGG" id="pfla:Pflav_015640"/>
<dbReference type="Pfam" id="PF00196">
    <property type="entry name" value="GerE"/>
    <property type="match status" value="1"/>
</dbReference>
<dbReference type="CDD" id="cd17535">
    <property type="entry name" value="REC_NarL-like"/>
    <property type="match status" value="1"/>
</dbReference>
<dbReference type="PROSITE" id="PS50110">
    <property type="entry name" value="RESPONSE_REGULATORY"/>
    <property type="match status" value="1"/>
</dbReference>
<evidence type="ECO:0000259" key="7">
    <source>
        <dbReference type="PROSITE" id="PS50110"/>
    </source>
</evidence>
<name>A0A6F8XMU5_9ACTN</name>
<feature type="domain" description="Response regulatory" evidence="7">
    <location>
        <begin position="3"/>
        <end position="118"/>
    </location>
</feature>
<evidence type="ECO:0000256" key="1">
    <source>
        <dbReference type="ARBA" id="ARBA00022553"/>
    </source>
</evidence>
<reference evidence="8 9" key="2">
    <citation type="submission" date="2020-03" db="EMBL/GenBank/DDBJ databases">
        <authorList>
            <person name="Ichikawa N."/>
            <person name="Kimura A."/>
            <person name="Kitahashi Y."/>
            <person name="Uohara A."/>
        </authorList>
    </citation>
    <scope>NUCLEOTIDE SEQUENCE [LARGE SCALE GENOMIC DNA]</scope>
    <source>
        <strain evidence="8 9">NBRC 107702</strain>
    </source>
</reference>
<dbReference type="InterPro" id="IPR000792">
    <property type="entry name" value="Tscrpt_reg_LuxR_C"/>
</dbReference>
<dbReference type="AlphaFoldDB" id="A0A6F8XMU5"/>
<dbReference type="InterPro" id="IPR016032">
    <property type="entry name" value="Sig_transdc_resp-reg_C-effctor"/>
</dbReference>
<dbReference type="InterPro" id="IPR039420">
    <property type="entry name" value="WalR-like"/>
</dbReference>
<keyword evidence="3" id="KW-0238">DNA-binding</keyword>
<gene>
    <name evidence="8" type="ORF">Pflav_015640</name>
</gene>
<dbReference type="RefSeq" id="WP_173034783.1">
    <property type="nucleotide sequence ID" value="NZ_AP022870.1"/>
</dbReference>
<evidence type="ECO:0000259" key="6">
    <source>
        <dbReference type="PROSITE" id="PS50043"/>
    </source>
</evidence>
<dbReference type="PROSITE" id="PS50043">
    <property type="entry name" value="HTH_LUXR_2"/>
    <property type="match status" value="1"/>
</dbReference>
<dbReference type="InterPro" id="IPR011006">
    <property type="entry name" value="CheY-like_superfamily"/>
</dbReference>
<feature type="domain" description="HTH luxR-type" evidence="6">
    <location>
        <begin position="146"/>
        <end position="211"/>
    </location>
</feature>
<evidence type="ECO:0000256" key="4">
    <source>
        <dbReference type="ARBA" id="ARBA00023163"/>
    </source>
</evidence>
<dbReference type="InterPro" id="IPR001789">
    <property type="entry name" value="Sig_transdc_resp-reg_receiver"/>
</dbReference>